<sequence>MANNKERIENLEARLGGLQDGMQQMEIGINQKLHQLEETIDHDPTKWFAKVSQFFEYQGTTEAQKIALASFHLEGEANQWWQWLRRAYQEEGSLVTWETFADELWARFGPTECEDCDEALSRKEFERLGNRVHGWTQKALMGTFMGGLKPEISEDIPMFKPRTLKEAISLARMKDDQLSRQKKFLLPPMESPTTGPVKRLTWEEMKRRRA</sequence>
<comment type="caution">
    <text evidence="1">The sequence shown here is derived from an EMBL/GenBank/DDBJ whole genome shotgun (WGS) entry which is preliminary data.</text>
</comment>
<reference evidence="2" key="1">
    <citation type="journal article" date="2023" name="Hortic. Res.">
        <title>A chromosome-level phased genome enabling allele-level studies in sweet orange: a case study on citrus Huanglongbing tolerance.</title>
        <authorList>
            <person name="Wu B."/>
            <person name="Yu Q."/>
            <person name="Deng Z."/>
            <person name="Duan Y."/>
            <person name="Luo F."/>
            <person name="Gmitter F. Jr."/>
        </authorList>
    </citation>
    <scope>NUCLEOTIDE SEQUENCE [LARGE SCALE GENOMIC DNA]</scope>
    <source>
        <strain evidence="2">cv. Valencia</strain>
    </source>
</reference>
<evidence type="ECO:0000313" key="2">
    <source>
        <dbReference type="Proteomes" id="UP000829398"/>
    </source>
</evidence>
<organism evidence="1 2">
    <name type="scientific">Citrus sinensis</name>
    <name type="common">Sweet orange</name>
    <name type="synonym">Citrus aurantium var. sinensis</name>
    <dbReference type="NCBI Taxonomy" id="2711"/>
    <lineage>
        <taxon>Eukaryota</taxon>
        <taxon>Viridiplantae</taxon>
        <taxon>Streptophyta</taxon>
        <taxon>Embryophyta</taxon>
        <taxon>Tracheophyta</taxon>
        <taxon>Spermatophyta</taxon>
        <taxon>Magnoliopsida</taxon>
        <taxon>eudicotyledons</taxon>
        <taxon>Gunneridae</taxon>
        <taxon>Pentapetalae</taxon>
        <taxon>rosids</taxon>
        <taxon>malvids</taxon>
        <taxon>Sapindales</taxon>
        <taxon>Rutaceae</taxon>
        <taxon>Aurantioideae</taxon>
        <taxon>Citrus</taxon>
    </lineage>
</organism>
<name>A0ACB8JLI6_CITSI</name>
<keyword evidence="2" id="KW-1185">Reference proteome</keyword>
<dbReference type="EMBL" id="CM039176">
    <property type="protein sequence ID" value="KAH9717760.1"/>
    <property type="molecule type" value="Genomic_DNA"/>
</dbReference>
<accession>A0ACB8JLI6</accession>
<evidence type="ECO:0000313" key="1">
    <source>
        <dbReference type="EMBL" id="KAH9717760.1"/>
    </source>
</evidence>
<dbReference type="Proteomes" id="UP000829398">
    <property type="component" value="Chromosome 7"/>
</dbReference>
<gene>
    <name evidence="1" type="ORF">KPL71_021954</name>
</gene>
<protein>
    <submittedName>
        <fullName evidence="1">Uncharacterized protein</fullName>
    </submittedName>
</protein>
<proteinExistence type="predicted"/>